<sequence>MLTSLPLYARLPLVFEVEAMRAAMQAIPADHWQAHFNSGYYEGDWSGVALIAPADAPSALAPGAGQAAGVATPLYDAFWQGLLGRLDLDLRSARLLRLGPGSRIREHCDPDLGMPGSDMRLHIPIVSPVGVEFLLDNRRIPMQPGECWFLDLSRPHRVENRADEARVHLVLDCRPSRWLYQIIETGLASTPEAAASHGTELFQAFRRLVHDDAQLTAKLADITDAGDFTAAVVALAGVYGLVLAPDDVQSAMRQGRRDWIEQWMA</sequence>
<proteinExistence type="predicted"/>
<dbReference type="KEGG" id="cari:FNU76_21935"/>
<dbReference type="RefSeq" id="WP_144280179.1">
    <property type="nucleotide sequence ID" value="NZ_CP041730.1"/>
</dbReference>
<dbReference type="InterPro" id="IPR027443">
    <property type="entry name" value="IPNS-like_sf"/>
</dbReference>
<feature type="domain" description="Aspartyl/asparaginy/proline hydroxylase" evidence="1">
    <location>
        <begin position="88"/>
        <end position="174"/>
    </location>
</feature>
<organism evidence="2 3">
    <name type="scientific">Chitinimonas arctica</name>
    <dbReference type="NCBI Taxonomy" id="2594795"/>
    <lineage>
        <taxon>Bacteria</taxon>
        <taxon>Pseudomonadati</taxon>
        <taxon>Pseudomonadota</taxon>
        <taxon>Betaproteobacteria</taxon>
        <taxon>Neisseriales</taxon>
        <taxon>Chitinibacteraceae</taxon>
        <taxon>Chitinimonas</taxon>
    </lineage>
</organism>
<reference evidence="3" key="1">
    <citation type="submission" date="2019-07" db="EMBL/GenBank/DDBJ databases">
        <title>Chitinimonas sp. nov., isolated from Ny-Alesund, arctica soil.</title>
        <authorList>
            <person name="Xu Q."/>
            <person name="Peng F."/>
        </authorList>
    </citation>
    <scope>NUCLEOTIDE SEQUENCE [LARGE SCALE GENOMIC DNA]</scope>
    <source>
        <strain evidence="3">R3-44</strain>
    </source>
</reference>
<dbReference type="SUPFAM" id="SSF51197">
    <property type="entry name" value="Clavaminate synthase-like"/>
    <property type="match status" value="1"/>
</dbReference>
<keyword evidence="3" id="KW-1185">Reference proteome</keyword>
<accession>A0A516SKW5</accession>
<evidence type="ECO:0000313" key="2">
    <source>
        <dbReference type="EMBL" id="QDQ28796.1"/>
    </source>
</evidence>
<protein>
    <submittedName>
        <fullName evidence="2">Aspartyl/asparaginyl beta-hydroxylase domain-containing protein</fullName>
    </submittedName>
</protein>
<dbReference type="AlphaFoldDB" id="A0A516SKW5"/>
<dbReference type="InterPro" id="IPR007803">
    <property type="entry name" value="Asp/Arg/Pro-Hydrxlase"/>
</dbReference>
<gene>
    <name evidence="2" type="ORF">FNU76_21935</name>
</gene>
<name>A0A516SKW5_9NEIS</name>
<dbReference type="EMBL" id="CP041730">
    <property type="protein sequence ID" value="QDQ28796.1"/>
    <property type="molecule type" value="Genomic_DNA"/>
</dbReference>
<evidence type="ECO:0000259" key="1">
    <source>
        <dbReference type="Pfam" id="PF05118"/>
    </source>
</evidence>
<dbReference type="OrthoDB" id="1441538at2"/>
<dbReference type="Proteomes" id="UP000317550">
    <property type="component" value="Chromosome"/>
</dbReference>
<dbReference type="Pfam" id="PF05118">
    <property type="entry name" value="Asp_Arg_Hydrox"/>
    <property type="match status" value="1"/>
</dbReference>
<evidence type="ECO:0000313" key="3">
    <source>
        <dbReference type="Proteomes" id="UP000317550"/>
    </source>
</evidence>
<dbReference type="Gene3D" id="2.60.120.330">
    <property type="entry name" value="B-lactam Antibiotic, Isopenicillin N Synthase, Chain"/>
    <property type="match status" value="1"/>
</dbReference>